<evidence type="ECO:0000313" key="2">
    <source>
        <dbReference type="EMBL" id="ARU05541.1"/>
    </source>
</evidence>
<keyword evidence="1" id="KW-0732">Signal</keyword>
<feature type="chain" id="PRO_5012304782" description="IPTL-CTERM protein sorting domain-containing protein" evidence="1">
    <location>
        <begin position="22"/>
        <end position="225"/>
    </location>
</feature>
<feature type="signal peptide" evidence="1">
    <location>
        <begin position="1"/>
        <end position="21"/>
    </location>
</feature>
<proteinExistence type="predicted"/>
<dbReference type="AlphaFoldDB" id="A0A1Y0EQ70"/>
<sequence>MIHKQALALVFATTAATWAQAQSAEVPLNQPALAAAPQSGALSNGVTWSVDIGGPWTEITGVVAGGIPYAHYLIDQGGRQGGLQTWTFSEAVDIEFSVAGLNCLGEGLRLPAGTQAVTVSPDHTWDATALTVTRAGPASQAAGASTSTFTLSDTQTLTLDGNGLASLSGCRRGLTSLRVTPHVTPPPPPPPATVAPVPVASPWGLAGLGLALAGVAGAAVRRRSH</sequence>
<evidence type="ECO:0000256" key="1">
    <source>
        <dbReference type="SAM" id="SignalP"/>
    </source>
</evidence>
<accession>A0A1Y0EQ70</accession>
<dbReference type="EMBL" id="CP021455">
    <property type="protein sequence ID" value="ARU05541.1"/>
    <property type="molecule type" value="Genomic_DNA"/>
</dbReference>
<gene>
    <name evidence="2" type="ORF">CCO03_13370</name>
</gene>
<protein>
    <recommendedName>
        <fullName evidence="4">IPTL-CTERM protein sorting domain-containing protein</fullName>
    </recommendedName>
</protein>
<keyword evidence="3" id="KW-1185">Reference proteome</keyword>
<dbReference type="OrthoDB" id="4043438at2"/>
<reference evidence="2 3" key="1">
    <citation type="submission" date="2017-05" db="EMBL/GenBank/DDBJ databases">
        <authorList>
            <person name="Song R."/>
            <person name="Chenine A.L."/>
            <person name="Ruprecht R.M."/>
        </authorList>
    </citation>
    <scope>NUCLEOTIDE SEQUENCE [LARGE SCALE GENOMIC DNA]</scope>
    <source>
        <strain evidence="2 3">DSM 26136</strain>
    </source>
</reference>
<dbReference type="Proteomes" id="UP000196138">
    <property type="component" value="Chromosome"/>
</dbReference>
<dbReference type="RefSeq" id="WP_087281810.1">
    <property type="nucleotide sequence ID" value="NZ_CP021455.1"/>
</dbReference>
<organism evidence="2 3">
    <name type="scientific">Comamonas serinivorans</name>
    <dbReference type="NCBI Taxonomy" id="1082851"/>
    <lineage>
        <taxon>Bacteria</taxon>
        <taxon>Pseudomonadati</taxon>
        <taxon>Pseudomonadota</taxon>
        <taxon>Betaproteobacteria</taxon>
        <taxon>Burkholderiales</taxon>
        <taxon>Comamonadaceae</taxon>
        <taxon>Comamonas</taxon>
    </lineage>
</organism>
<name>A0A1Y0EQ70_9BURK</name>
<dbReference type="KEGG" id="cser:CCO03_13370"/>
<evidence type="ECO:0000313" key="3">
    <source>
        <dbReference type="Proteomes" id="UP000196138"/>
    </source>
</evidence>
<evidence type="ECO:0008006" key="4">
    <source>
        <dbReference type="Google" id="ProtNLM"/>
    </source>
</evidence>